<proteinExistence type="predicted"/>
<feature type="region of interest" description="Disordered" evidence="1">
    <location>
        <begin position="69"/>
        <end position="96"/>
    </location>
</feature>
<evidence type="ECO:0000313" key="2">
    <source>
        <dbReference type="EMBL" id="RXN24227.1"/>
    </source>
</evidence>
<comment type="caution">
    <text evidence="2">The sequence shown here is derived from an EMBL/GenBank/DDBJ whole genome shotgun (WGS) entry which is preliminary data.</text>
</comment>
<evidence type="ECO:0000256" key="1">
    <source>
        <dbReference type="SAM" id="MobiDB-lite"/>
    </source>
</evidence>
<organism evidence="2 3">
    <name type="scientific">Labeo rohita</name>
    <name type="common">Indian major carp</name>
    <name type="synonym">Cyprinus rohita</name>
    <dbReference type="NCBI Taxonomy" id="84645"/>
    <lineage>
        <taxon>Eukaryota</taxon>
        <taxon>Metazoa</taxon>
        <taxon>Chordata</taxon>
        <taxon>Craniata</taxon>
        <taxon>Vertebrata</taxon>
        <taxon>Euteleostomi</taxon>
        <taxon>Actinopterygii</taxon>
        <taxon>Neopterygii</taxon>
        <taxon>Teleostei</taxon>
        <taxon>Ostariophysi</taxon>
        <taxon>Cypriniformes</taxon>
        <taxon>Cyprinidae</taxon>
        <taxon>Labeoninae</taxon>
        <taxon>Labeonini</taxon>
        <taxon>Labeo</taxon>
    </lineage>
</organism>
<name>A0A498N6G3_LABRO</name>
<protein>
    <submittedName>
        <fullName evidence="2">Fc receptor 5</fullName>
    </submittedName>
</protein>
<accession>A0A498N6G3</accession>
<reference evidence="2 3" key="1">
    <citation type="submission" date="2018-03" db="EMBL/GenBank/DDBJ databases">
        <title>Draft genome sequence of Rohu Carp (Labeo rohita).</title>
        <authorList>
            <person name="Das P."/>
            <person name="Kushwaha B."/>
            <person name="Joshi C.G."/>
            <person name="Kumar D."/>
            <person name="Nagpure N.S."/>
            <person name="Sahoo L."/>
            <person name="Das S.P."/>
            <person name="Bit A."/>
            <person name="Patnaik S."/>
            <person name="Meher P.K."/>
            <person name="Jayasankar P."/>
            <person name="Koringa P.G."/>
            <person name="Patel N.V."/>
            <person name="Hinsu A.T."/>
            <person name="Kumar R."/>
            <person name="Pandey M."/>
            <person name="Agarwal S."/>
            <person name="Srivastava S."/>
            <person name="Singh M."/>
            <person name="Iquebal M.A."/>
            <person name="Jaiswal S."/>
            <person name="Angadi U.B."/>
            <person name="Kumar N."/>
            <person name="Raza M."/>
            <person name="Shah T.M."/>
            <person name="Rai A."/>
            <person name="Jena J.K."/>
        </authorList>
    </citation>
    <scope>NUCLEOTIDE SEQUENCE [LARGE SCALE GENOMIC DNA]</scope>
    <source>
        <strain evidence="2">DASCIFA01</strain>
        <tissue evidence="2">Testis</tissue>
    </source>
</reference>
<keyword evidence="3" id="KW-1185">Reference proteome</keyword>
<dbReference type="EMBL" id="QBIY01012548">
    <property type="protein sequence ID" value="RXN24227.1"/>
    <property type="molecule type" value="Genomic_DNA"/>
</dbReference>
<sequence>MFCSGGRSQSPSTVSQQQNNSQTSDQKHSEAGYNTLLSGTAHIYESVDAAANKDIRTDSVSESTEHIYAEIELESTKKQKKKKENKENKTESPDCFYSKLMLQTDQGAGSSDVIHAQPQRVENRSPLLFYASLQDQL</sequence>
<evidence type="ECO:0000313" key="3">
    <source>
        <dbReference type="Proteomes" id="UP000290572"/>
    </source>
</evidence>
<dbReference type="AlphaFoldDB" id="A0A498N6G3"/>
<feature type="region of interest" description="Disordered" evidence="1">
    <location>
        <begin position="1"/>
        <end position="34"/>
    </location>
</feature>
<keyword evidence="2" id="KW-0675">Receptor</keyword>
<feature type="compositionally biased region" description="Low complexity" evidence="1">
    <location>
        <begin position="8"/>
        <end position="24"/>
    </location>
</feature>
<dbReference type="Proteomes" id="UP000290572">
    <property type="component" value="Unassembled WGS sequence"/>
</dbReference>
<gene>
    <name evidence="2" type="ORF">ROHU_006274</name>
</gene>